<dbReference type="Gene3D" id="1.10.1760.20">
    <property type="match status" value="1"/>
</dbReference>
<dbReference type="EMBL" id="AZFH01000069">
    <property type="protein sequence ID" value="KRL80093.1"/>
    <property type="molecule type" value="Genomic_DNA"/>
</dbReference>
<organism evidence="2 3">
    <name type="scientific">Ligilactobacillus equi DSM 15833 = JCM 10991</name>
    <dbReference type="NCBI Taxonomy" id="1423740"/>
    <lineage>
        <taxon>Bacteria</taxon>
        <taxon>Bacillati</taxon>
        <taxon>Bacillota</taxon>
        <taxon>Bacilli</taxon>
        <taxon>Lactobacillales</taxon>
        <taxon>Lactobacillaceae</taxon>
        <taxon>Ligilactobacillus</taxon>
    </lineage>
</organism>
<dbReference type="Pfam" id="PF12822">
    <property type="entry name" value="ECF_trnsprt"/>
    <property type="match status" value="1"/>
</dbReference>
<feature type="transmembrane region" description="Helical" evidence="1">
    <location>
        <begin position="173"/>
        <end position="191"/>
    </location>
</feature>
<dbReference type="InterPro" id="IPR024529">
    <property type="entry name" value="ECF_trnsprt_substrate-spec"/>
</dbReference>
<evidence type="ECO:0000256" key="1">
    <source>
        <dbReference type="SAM" id="Phobius"/>
    </source>
</evidence>
<comment type="caution">
    <text evidence="2">The sequence shown here is derived from an EMBL/GenBank/DDBJ whole genome shotgun (WGS) entry which is preliminary data.</text>
</comment>
<keyword evidence="1" id="KW-1133">Transmembrane helix</keyword>
<evidence type="ECO:0000313" key="2">
    <source>
        <dbReference type="EMBL" id="KRL80093.1"/>
    </source>
</evidence>
<keyword evidence="1" id="KW-0472">Membrane</keyword>
<feature type="transmembrane region" description="Helical" evidence="1">
    <location>
        <begin position="103"/>
        <end position="124"/>
    </location>
</feature>
<keyword evidence="1" id="KW-0812">Transmembrane</keyword>
<dbReference type="AlphaFoldDB" id="A0A0R1TFQ2"/>
<dbReference type="PATRIC" id="fig|1423740.3.peg.129"/>
<protein>
    <submittedName>
        <fullName evidence="2">Conserved hypothetical membrane spanning protein</fullName>
    </submittedName>
</protein>
<dbReference type="STRING" id="1423740.FC36_GL000124"/>
<proteinExistence type="predicted"/>
<accession>A0A0R1TFQ2</accession>
<feature type="transmembrane region" description="Helical" evidence="1">
    <location>
        <begin position="133"/>
        <end position="153"/>
    </location>
</feature>
<sequence length="201" mass="22423">MHKFFGAWSPPQKLIFLGDVTMTKFLSFKGPQMNVRTLTLAALLIALNVVLGKLSVGSDTVFKISLGFIATGMIGYFLGPWWGGVAMVVKDLIANTIFSSGSTFFLGFTFSAFVSGVIAGMILYQQKVSLKRLFAYEFVQILVTNVFFTTLWINILYTTPFIQLLTVRLPKEVISWPIEAIILFLVLRAVSRLNLQQKSGY</sequence>
<feature type="transmembrane region" description="Helical" evidence="1">
    <location>
        <begin position="64"/>
        <end position="83"/>
    </location>
</feature>
<evidence type="ECO:0000313" key="3">
    <source>
        <dbReference type="Proteomes" id="UP000051048"/>
    </source>
</evidence>
<dbReference type="GO" id="GO:0022857">
    <property type="term" value="F:transmembrane transporter activity"/>
    <property type="evidence" value="ECO:0007669"/>
    <property type="project" value="InterPro"/>
</dbReference>
<feature type="transmembrane region" description="Helical" evidence="1">
    <location>
        <begin position="33"/>
        <end position="52"/>
    </location>
</feature>
<dbReference type="Proteomes" id="UP000051048">
    <property type="component" value="Unassembled WGS sequence"/>
</dbReference>
<dbReference type="InterPro" id="IPR030949">
    <property type="entry name" value="ECF_S_folate_fam"/>
</dbReference>
<reference evidence="2 3" key="1">
    <citation type="journal article" date="2015" name="Genome Announc.">
        <title>Expanding the biotechnology potential of lactobacilli through comparative genomics of 213 strains and associated genera.</title>
        <authorList>
            <person name="Sun Z."/>
            <person name="Harris H.M."/>
            <person name="McCann A."/>
            <person name="Guo C."/>
            <person name="Argimon S."/>
            <person name="Zhang W."/>
            <person name="Yang X."/>
            <person name="Jeffery I.B."/>
            <person name="Cooney J.C."/>
            <person name="Kagawa T.F."/>
            <person name="Liu W."/>
            <person name="Song Y."/>
            <person name="Salvetti E."/>
            <person name="Wrobel A."/>
            <person name="Rasinkangas P."/>
            <person name="Parkhill J."/>
            <person name="Rea M.C."/>
            <person name="O'Sullivan O."/>
            <person name="Ritari J."/>
            <person name="Douillard F.P."/>
            <person name="Paul Ross R."/>
            <person name="Yang R."/>
            <person name="Briner A.E."/>
            <person name="Felis G.E."/>
            <person name="de Vos W.M."/>
            <person name="Barrangou R."/>
            <person name="Klaenhammer T.R."/>
            <person name="Caufield P.W."/>
            <person name="Cui Y."/>
            <person name="Zhang H."/>
            <person name="O'Toole P.W."/>
        </authorList>
    </citation>
    <scope>NUCLEOTIDE SEQUENCE [LARGE SCALE GENOMIC DNA]</scope>
    <source>
        <strain evidence="2 3">DSM 15833</strain>
    </source>
</reference>
<name>A0A0R1TFQ2_9LACO</name>
<dbReference type="NCBIfam" id="TIGR04518">
    <property type="entry name" value="ECF_S_folT_fam"/>
    <property type="match status" value="1"/>
</dbReference>
<gene>
    <name evidence="2" type="ORF">FC36_GL000124</name>
</gene>